<feature type="domain" description="Core-binding (CB)" evidence="8">
    <location>
        <begin position="212"/>
        <end position="300"/>
    </location>
</feature>
<dbReference type="GO" id="GO:0003677">
    <property type="term" value="F:DNA binding"/>
    <property type="evidence" value="ECO:0007669"/>
    <property type="project" value="UniProtKB-UniRule"/>
</dbReference>
<keyword evidence="2" id="KW-0229">DNA integration</keyword>
<evidence type="ECO:0000256" key="6">
    <source>
        <dbReference type="SAM" id="MobiDB-lite"/>
    </source>
</evidence>
<evidence type="ECO:0000256" key="2">
    <source>
        <dbReference type="ARBA" id="ARBA00022908"/>
    </source>
</evidence>
<name>A0ABD7SJF2_VIBCL</name>
<dbReference type="PANTHER" id="PTHR30629">
    <property type="entry name" value="PROPHAGE INTEGRASE"/>
    <property type="match status" value="1"/>
</dbReference>
<dbReference type="Proteomes" id="UP000323819">
    <property type="component" value="Unassembled WGS sequence"/>
</dbReference>
<evidence type="ECO:0000259" key="8">
    <source>
        <dbReference type="PROSITE" id="PS51900"/>
    </source>
</evidence>
<dbReference type="PROSITE" id="PS51900">
    <property type="entry name" value="CB"/>
    <property type="match status" value="1"/>
</dbReference>
<reference evidence="9 10" key="1">
    <citation type="submission" date="2019-06" db="EMBL/GenBank/DDBJ databases">
        <title>Vibrio cholerae phylogeny based on whole-genome sequencing reveals genetic diversity and population strucutre.</title>
        <authorList>
            <person name="Zhiqiu Y."/>
            <person name="Bin L."/>
            <person name="Lingyan J."/>
        </authorList>
    </citation>
    <scope>NUCLEOTIDE SEQUENCE [LARGE SCALE GENOMIC DNA]</scope>
    <source>
        <strain evidence="9 10">N2814</strain>
    </source>
</reference>
<organism evidence="9 10">
    <name type="scientific">Vibrio cholerae</name>
    <dbReference type="NCBI Taxonomy" id="666"/>
    <lineage>
        <taxon>Bacteria</taxon>
        <taxon>Pseudomonadati</taxon>
        <taxon>Pseudomonadota</taxon>
        <taxon>Gammaproteobacteria</taxon>
        <taxon>Vibrionales</taxon>
        <taxon>Vibrionaceae</taxon>
        <taxon>Vibrio</taxon>
    </lineage>
</organism>
<dbReference type="PANTHER" id="PTHR30629:SF2">
    <property type="entry name" value="PROPHAGE INTEGRASE INTS-RELATED"/>
    <property type="match status" value="1"/>
</dbReference>
<dbReference type="InterPro" id="IPR002104">
    <property type="entry name" value="Integrase_catalytic"/>
</dbReference>
<dbReference type="EMBL" id="VSIJ01000036">
    <property type="protein sequence ID" value="TXX64672.1"/>
    <property type="molecule type" value="Genomic_DNA"/>
</dbReference>
<dbReference type="SUPFAM" id="SSF56349">
    <property type="entry name" value="DNA breaking-rejoining enzymes"/>
    <property type="match status" value="1"/>
</dbReference>
<keyword evidence="4" id="KW-0233">DNA recombination</keyword>
<accession>A0ABD7SJF2</accession>
<evidence type="ECO:0000313" key="9">
    <source>
        <dbReference type="EMBL" id="TXX64672.1"/>
    </source>
</evidence>
<evidence type="ECO:0000259" key="7">
    <source>
        <dbReference type="PROSITE" id="PS51898"/>
    </source>
</evidence>
<dbReference type="Gene3D" id="1.10.150.130">
    <property type="match status" value="1"/>
</dbReference>
<evidence type="ECO:0000256" key="5">
    <source>
        <dbReference type="PROSITE-ProRule" id="PRU01248"/>
    </source>
</evidence>
<sequence length="529" mass="60459">MTTQHCLNKELGHHKGHHTGHPTAFNPDYREEKINTHYRKEINPHDRDSSTERTYIYFSILHRGSKGFYMRLSHRGHKGTHLSSCTISLRTNKRSVAMSSSEYLKDALLQQAGSFADFDAMRSYIRSFAKELLTTGQPDWFYKGRLMVAQEAQQSATSIEQHEFLRRYKQTLTLAQTQQYESLLDIANDNSSLTDSVSTSNIQPMAKTAESMTIVQLIDTYINEKIANNEWSAKTLENRKTSFRVTLVQAFTACELHETDINSITRTDLINVRDNLAEKLKTSTLNSRMSDITSLFSYAEMCQLLTGKSPAIKLNIRDKDKAVDKHIPEDELNKFVQYMHNDFHHNSKQEFAPYLKWIVSLAAITGARQAEILQLRKADIKTINNVVYISINAEHDGNTLKNATSERCVPLVDKAYGFNLQQFMDEVVSTCKEDSDYIFRLTQTTKSITQLFSKVFKRYKEDNKSFPQTATFHSLRHSMSTLCLNKGMPEAFTGKLLGHAQSITYGRYGSSGVDMVTLHDELKTKVFNV</sequence>
<evidence type="ECO:0000256" key="4">
    <source>
        <dbReference type="ARBA" id="ARBA00023172"/>
    </source>
</evidence>
<feature type="domain" description="Tyr recombinase" evidence="7">
    <location>
        <begin position="322"/>
        <end position="523"/>
    </location>
</feature>
<dbReference type="InterPro" id="IPR050808">
    <property type="entry name" value="Phage_Integrase"/>
</dbReference>
<gene>
    <name evidence="9" type="ORF">FXF03_17825</name>
</gene>
<keyword evidence="3 5" id="KW-0238">DNA-binding</keyword>
<dbReference type="PROSITE" id="PS51898">
    <property type="entry name" value="TYR_RECOMBINASE"/>
    <property type="match status" value="1"/>
</dbReference>
<proteinExistence type="inferred from homology"/>
<dbReference type="CDD" id="cd01184">
    <property type="entry name" value="INT_C_like_1"/>
    <property type="match status" value="1"/>
</dbReference>
<dbReference type="InterPro" id="IPR010998">
    <property type="entry name" value="Integrase_recombinase_N"/>
</dbReference>
<protein>
    <submittedName>
        <fullName evidence="9">Site-specific integrase</fullName>
    </submittedName>
</protein>
<dbReference type="GO" id="GO:0015074">
    <property type="term" value="P:DNA integration"/>
    <property type="evidence" value="ECO:0007669"/>
    <property type="project" value="UniProtKB-KW"/>
</dbReference>
<dbReference type="Gene3D" id="1.10.443.10">
    <property type="entry name" value="Intergrase catalytic core"/>
    <property type="match status" value="1"/>
</dbReference>
<dbReference type="GO" id="GO:0006310">
    <property type="term" value="P:DNA recombination"/>
    <property type="evidence" value="ECO:0007669"/>
    <property type="project" value="UniProtKB-KW"/>
</dbReference>
<feature type="region of interest" description="Disordered" evidence="6">
    <location>
        <begin position="1"/>
        <end position="28"/>
    </location>
</feature>
<comment type="similarity">
    <text evidence="1">Belongs to the 'phage' integrase family.</text>
</comment>
<dbReference type="InterPro" id="IPR013762">
    <property type="entry name" value="Integrase-like_cat_sf"/>
</dbReference>
<dbReference type="AlphaFoldDB" id="A0ABD7SJF2"/>
<comment type="caution">
    <text evidence="9">The sequence shown here is derived from an EMBL/GenBank/DDBJ whole genome shotgun (WGS) entry which is preliminary data.</text>
</comment>
<evidence type="ECO:0000313" key="10">
    <source>
        <dbReference type="Proteomes" id="UP000323819"/>
    </source>
</evidence>
<evidence type="ECO:0000256" key="1">
    <source>
        <dbReference type="ARBA" id="ARBA00008857"/>
    </source>
</evidence>
<evidence type="ECO:0000256" key="3">
    <source>
        <dbReference type="ARBA" id="ARBA00023125"/>
    </source>
</evidence>
<dbReference type="InterPro" id="IPR044068">
    <property type="entry name" value="CB"/>
</dbReference>
<dbReference type="Pfam" id="PF00589">
    <property type="entry name" value="Phage_integrase"/>
    <property type="match status" value="1"/>
</dbReference>
<dbReference type="InterPro" id="IPR011010">
    <property type="entry name" value="DNA_brk_join_enz"/>
</dbReference>